<protein>
    <submittedName>
        <fullName evidence="4">TetR/AcrR family transcriptional regulator</fullName>
    </submittedName>
</protein>
<evidence type="ECO:0000313" key="4">
    <source>
        <dbReference type="EMBL" id="TKX31302.1"/>
    </source>
</evidence>
<dbReference type="EMBL" id="NXLZ01000004">
    <property type="protein sequence ID" value="TKX31302.1"/>
    <property type="molecule type" value="Genomic_DNA"/>
</dbReference>
<accession>A0A4V6DYL8</accession>
<sequence length="205" mass="23975">MSKTISKKSLTRKNKIKKVACELFLSNGFQETNLSDIIKISGGSYTNIYENFHGKEGLFFEILDDICKEHSKLITSQFQILENKSLREKLISFGLAFVSIYNKNKMVDIGKMVFSLVYEKKNFLKKWLSNNQQYFAYNILIDLFKKQKNNFLEQNASKLAIIFCTMLKEPYYSLNVLANFPLMDEKEQKEHVEFIVDIFLNGLQK</sequence>
<dbReference type="InterPro" id="IPR050624">
    <property type="entry name" value="HTH-type_Tx_Regulator"/>
</dbReference>
<dbReference type="Pfam" id="PF00440">
    <property type="entry name" value="TetR_N"/>
    <property type="match status" value="1"/>
</dbReference>
<dbReference type="Gene3D" id="1.10.357.10">
    <property type="entry name" value="Tetracycline Repressor, domain 2"/>
    <property type="match status" value="1"/>
</dbReference>
<feature type="domain" description="HTH tetR-type" evidence="3">
    <location>
        <begin position="10"/>
        <end position="70"/>
    </location>
</feature>
<comment type="caution">
    <text evidence="4">The sequence shown here is derived from an EMBL/GenBank/DDBJ whole genome shotgun (WGS) entry which is preliminary data.</text>
</comment>
<evidence type="ECO:0000256" key="1">
    <source>
        <dbReference type="ARBA" id="ARBA00023125"/>
    </source>
</evidence>
<name>A0A4V6DYL8_9BACT</name>
<keyword evidence="5" id="KW-1185">Reference proteome</keyword>
<organism evidence="4 5">
    <name type="scientific">Campylobacter estrildidarum</name>
    <dbReference type="NCBI Taxonomy" id="2510189"/>
    <lineage>
        <taxon>Bacteria</taxon>
        <taxon>Pseudomonadati</taxon>
        <taxon>Campylobacterota</taxon>
        <taxon>Epsilonproteobacteria</taxon>
        <taxon>Campylobacterales</taxon>
        <taxon>Campylobacteraceae</taxon>
        <taxon>Campylobacter</taxon>
    </lineage>
</organism>
<keyword evidence="1 2" id="KW-0238">DNA-binding</keyword>
<dbReference type="Gene3D" id="1.10.10.60">
    <property type="entry name" value="Homeodomain-like"/>
    <property type="match status" value="1"/>
</dbReference>
<dbReference type="InterPro" id="IPR001647">
    <property type="entry name" value="HTH_TetR"/>
</dbReference>
<dbReference type="PANTHER" id="PTHR43479">
    <property type="entry name" value="ACREF/ENVCD OPERON REPRESSOR-RELATED"/>
    <property type="match status" value="1"/>
</dbReference>
<evidence type="ECO:0000256" key="2">
    <source>
        <dbReference type="PROSITE-ProRule" id="PRU00335"/>
    </source>
</evidence>
<evidence type="ECO:0000313" key="5">
    <source>
        <dbReference type="Proteomes" id="UP000308838"/>
    </source>
</evidence>
<dbReference type="PROSITE" id="PS50977">
    <property type="entry name" value="HTH_TETR_2"/>
    <property type="match status" value="1"/>
</dbReference>
<gene>
    <name evidence="4" type="ORF">CQA69_03405</name>
</gene>
<reference evidence="4 5" key="1">
    <citation type="submission" date="2018-05" db="EMBL/GenBank/DDBJ databases">
        <title>Novel Campyloabacter and Helicobacter Species and Strains.</title>
        <authorList>
            <person name="Mannion A.J."/>
            <person name="Shen Z."/>
            <person name="Fox J.G."/>
        </authorList>
    </citation>
    <scope>NUCLEOTIDE SEQUENCE [LARGE SCALE GENOMIC DNA]</scope>
    <source>
        <strain evidence="5">MIT17-664</strain>
    </source>
</reference>
<dbReference type="GO" id="GO:0003677">
    <property type="term" value="F:DNA binding"/>
    <property type="evidence" value="ECO:0007669"/>
    <property type="project" value="UniProtKB-UniRule"/>
</dbReference>
<dbReference type="RefSeq" id="WP_137620425.1">
    <property type="nucleotide sequence ID" value="NZ_NXLZ01000004.1"/>
</dbReference>
<dbReference type="PANTHER" id="PTHR43479:SF11">
    <property type="entry name" value="ACREF_ENVCD OPERON REPRESSOR-RELATED"/>
    <property type="match status" value="1"/>
</dbReference>
<dbReference type="AlphaFoldDB" id="A0A4V6DYL8"/>
<dbReference type="SUPFAM" id="SSF46689">
    <property type="entry name" value="Homeodomain-like"/>
    <property type="match status" value="1"/>
</dbReference>
<dbReference type="InterPro" id="IPR009057">
    <property type="entry name" value="Homeodomain-like_sf"/>
</dbReference>
<dbReference type="OrthoDB" id="5422199at2"/>
<feature type="DNA-binding region" description="H-T-H motif" evidence="2">
    <location>
        <begin position="33"/>
        <end position="52"/>
    </location>
</feature>
<dbReference type="Proteomes" id="UP000308838">
    <property type="component" value="Unassembled WGS sequence"/>
</dbReference>
<proteinExistence type="predicted"/>
<evidence type="ECO:0000259" key="3">
    <source>
        <dbReference type="PROSITE" id="PS50977"/>
    </source>
</evidence>